<dbReference type="GO" id="GO:0005516">
    <property type="term" value="F:calmodulin binding"/>
    <property type="evidence" value="ECO:0007669"/>
    <property type="project" value="UniProtKB-KW"/>
</dbReference>
<dbReference type="CDD" id="cd19680">
    <property type="entry name" value="UBR-box_UBR4"/>
    <property type="match status" value="1"/>
</dbReference>
<dbReference type="PROSITE" id="PS51157">
    <property type="entry name" value="ZF_UBR"/>
    <property type="match status" value="1"/>
</dbReference>
<comment type="caution">
    <text evidence="10">The sequence shown here is derived from an EMBL/GenBank/DDBJ whole genome shotgun (WGS) entry which is preliminary data.</text>
</comment>
<dbReference type="InterPro" id="IPR045189">
    <property type="entry name" value="UBR4-like"/>
</dbReference>
<dbReference type="InterPro" id="IPR047509">
    <property type="entry name" value="UBR4-like_UBR-box"/>
</dbReference>
<evidence type="ECO:0000256" key="6">
    <source>
        <dbReference type="PROSITE-ProRule" id="PRU00508"/>
    </source>
</evidence>
<feature type="zinc finger region" description="UBR-type" evidence="6">
    <location>
        <begin position="1753"/>
        <end position="1822"/>
    </location>
</feature>
<dbReference type="InterPro" id="IPR045841">
    <property type="entry name" value="E3_UBR4_N"/>
</dbReference>
<dbReference type="InterPro" id="IPR036322">
    <property type="entry name" value="WD40_repeat_dom_sf"/>
</dbReference>
<feature type="region of interest" description="Disordered" evidence="8">
    <location>
        <begin position="202"/>
        <end position="221"/>
    </location>
</feature>
<sequence>MTEFFVLQPTSSSSSPSPSDCLADAQTQNVFLDETQETNQQQQKARKLDSEFEYKKNEYACDIGLWSENMGSFVDYWAKKGTKDLQNCDEELFKQKSCQYNDHKEEAIRIRRCQTTLAADYISSNVGNLSVNNLEIVTAACRVLLKYLIGALQAVSREGRPSTGHAEQCLKAIHALCIGGSNLLTQSELLVLASTMKGDTVPIHPATTGSDKDLTTKQESSKSKTDLSVSIFEQLTLPLRDGLAASEPSSSAQVNITEIVNSNDPSTEINKLFLAANTESLQTLRAGDTLADLCLNLSSIKRARSKVEDALAGKPFCLPISHAEATALRNSLPSTVADVNLASSAINLPVLEPLTPSKLDKLCNLSMAVLYCAVSQAAASSILSLGSAVSPKCTSAQAQTAKDEDLDTNAVTLVEEALNMHTFIGNIIKNSTRAGGHVFQNHLLAGAWVLISGLQTHISHSTASTSEKGSHMRDRDDKGRSPSKSRESSSARSSLIKFQQSFGVLSVALANRALALISELFDDLHLEVCGGGGSTLQVEPAPLAIMGQFSALQRVARLLGAAPMNQLLFYLATISYRKACTLKRIHPPEGDTFSQSDSTTYYEDMIMCSDESSSEDDDSEPILGQWFEETLAPPETTDTKPSGSSENIEAKPSQSERANSIVPEKGEAHGYISLATQIFIFLNKHFLCSRSAYVTRYVKAGLTEQQMVILAAIIKDLDKETSRTEVGTISLYFGTALGQLYCEFSGALTRFTHNLVTHVGLNSLQTNLLAHLGVSPWNTDVPHAWPLQVYPRTLAVLAQVLLLRPQNEKEASVISIWHRLVNTLIESVMNPSIVVDSDNEDLNVEHAQVLLYLFHSLNLMQKKSVVLLMAGGVLRCSEVARGPLKDSQLLHLSRLLLLFDYIMKHLYDAPPLLLEQIQWNLFYSTNLNIDKDKENNMSRMYTPWKEIEDNYRKLSGNEEFLMKPRFYVVTNVEINNQEAPKLDGLACNFILGTPDKLRYPLLLDALIEILNVTHITSGSGSIKMTFLGLCATQYCFTICWRLLQLLPPSSPYMERLTSTEILPTGPLLLHSLVWGARTGHKNFNRWLKDALIKQGMYTQHSEKLLKSVSDSVNTLKYDVTTAKNCIVALTPDIKKGLVMKESLPPLWHLFLLDSVLAKVQVSLIDEAETNTADASGVTISGSAYVQDLLPHVLRLTQAILHCTRWSLLHCIIQQSDSLNKYSLQDFEGLQEVLAIASNRNSLTNTLATELNSLLPSTASTVLQQWNVSTFEDCNWTPYLNDIIPAESYILKIVETHVSTLSMAFPFSINLSLKRLLQCLIKFICQHAPKTDNTDTKNKAIELLVLITLDVRTEFLYENVSKTLDKMIGDPETDEHQKRVYLHFLEHTYKLIISYTSSGTCNAGVDEKMLHGCLKFYEKILEKSSGRQALESFFTGDKHLVKVLMSVSSPQMSQQYSTRVLHFFNKLFQTAEKSSTDPSLNYLCSSMSKLANVETDKLQIWLRHVILGPTNMTSSSSSSNVQTPTLVVPNKYEVLYPTKANVKTTESNDGGSAQWNTNVQSSESNPSPSPSDDQKSLVQENSQLLQALTSFIVKQSSNVSEDVAITILKALLPVASHILSPSLEGSGFTELMVVVTMLADAGVGKGHIYLFPATAEWLEICKLYLTRKEIVDKLTTNSDVSKNSVMLEAVCCLLDYIGDIAGCLTNQAQNMGFRAFSPPWEGDAPLEMDSEWPDELHDDDDSGDDSDEDALCNKLCTFTVTQKEFMNQHWYHCHTCHMLDGVGVCSVCARVCHRGHELTYAKYGNFFCDCGAKEDGSCQALVKRSPQSIVEREPGTVSSTSGTFGYGNENMLTSSLRRRASSPIMFERNSFHRDRKIGNVVKQLDGSREWLMNYLGSSSIPGTLIELVESLVPATEAACNRTSPVGCHIRALKALQQLHSSDKKYIHTDQLMVPTLGSQEGAFENVRMSYAGEQGQTIRQLLSAHILRRVAMCCMSSTHGKRQHLAVSHEKGKITVLQLSALLKQADSSTRKLTLTRLASAPIPFTVLTLASNPCNEDVLAVCGLKDCHILTFLSTGSVSDHLVLHPQLETGNFIIKALWLPGSQTKLALVTADFVKIYDLAKDALSPQYYFLVPSGKIRDCTFMYEEGIYNILLMSSPGHIYTEILNEDSSAKHGSFYVTNTLEVFDLDVTDVNGQVAGGGVSIYYSHTLGLLFYSYSQGKSFISPVSPRSNYLRVVFPITVPAAVSSSTKSNGGKNPAPQPLCQWTEIPNHPGLICCAMQSSNNPVILMLKPDQIAIQEIKIIPSKSKITDMVAIRHNSGSEQRTTLILLCEDGSLKIYMANMEQTGFWMSPTIQPAIMHPPIKARKKKVVKIGKTSSSLTFPIDFFEHCQPMNDVEIGGNDLLQVYNVAQLKHRLNTAGLYVICTKPLGFNVDITNPDNNMVMTGIRVLVGTQDPHRAPSFIEVFGRIITITITRSRWYDIPFTREESLQADKKITVMFGPSQDPETVTMLDSLKVYGKTKENFGWPEENEETTNSSSNAPAIAALSSNEAEQNNINPAPLSTLERLVVGVLEVLDGTFSLYINEEKLAQYKQPCITVATKLLTLPSPPSLQMHSKGLLSALHSSKQNYHNYKDQALLQHVLEGLIAMTEMDPKNYADIDAENYYRLVMIVRGMAISRPQNLVKFSDSQTSIQDVVLDDPLEVKIRTNKNEHLLLQLMDVLWILHSENPENSALAPVVIPGLKHTEQIVHALVEIVHAFNSCDAYSNLTIAVYLQLLLCEDPVIAFSAKQALNRVLKPKCRRRRVFIPSPPHCGTPGKTSIESEEDKPPRATPQSSQEEDGNPRDSRYEVDAVESISVVQQPGLPMDNHNMNPLEALLGVAAGFPPILDIPPDADDETMVELAIALSLQDHELGAGMQQVQQGLHSLQVSGGQAQEAGHYSDTTVSAAGSDDEGSTAATDGSTLRTSPAEQGGSAGSESGGSGVDSITGEHNVSGRSSAYGDNIQEAITLVSRSDTSSIANANFQTTETDHLPQEVDAEQDSESNSRLHVLRLQLLERLIEYLPKLKNEDGVRAIPFLQVVLQLTTDLDGQSERDRNCLNSLLAAFIGELEVNKPIKEDVSKRTKQREVQLIIMRLLSVLMSRCKVSTSSKASPLDNSIFVSQTTATILHKADIIGYCLKLLQSLLDFWKTIETEEGSHNIGSNLLKEHLPHSPPDMTPFFLKQFVKGHATDIFQTYPQLLTEMALRLPYQVHKHSEISDPISVAFDNAWYRHLCEYMMTSQAPFVRRQVRKLLLFICGNKEKYRQLRDVHALSTHMKAVITCCTKAGYIANFDSPLTLSLTYDNLVELVEHLKACLEIAVSRTGNWQRYCIHHEETLPFLLQVSCLLDEGVAPTILHLMQCAIVTSNNPEKKSENSNKTNTSRKDREKSDDSAAEALFDEVNCATLVEQINKQVSTKVLTYFIKTFILETNITNVRWQAHALTLAIYKNSKLPEQEKVLKLLWHLWPLLPSYGRKAAQFVDLLGYFSLHFTQNSETGVQQIEEYVNKAVEVLRIQNELLAHHPNANLYAHMGQFVELDGYYLESEPCLVCNNPEIPMSTIKLSSIKVDSKFTTTTQIVKLLSSHTISKITVRIGDLKRTKMVRTINIYYNNRSVQAVVELKNKPALWHKAKKVTLLSGQTELKVDFPLPIVACNLMIEYADFYENIQANSETLQCPRCSAAVPANPGVCANCGENVFQCHKCRAINYDEKDPFLCHACGFCKYAKFDFTLLARACCAVETIETDEDRKKMVSSINNLLEKADRVYKQLMANKPTLESLVLKIFEHRTDHKSDEPNNTSTTNATNIVAPIATAGTQVKVNKTIQMLAQQYCNECKTSFEELSKIIQRVLVSRKELVAYDRKHRDNELVTIFSTQPSTSKVTDSQTMIPVITNSNSKCYGCSSAATEHCLTLLRALAINAGTRKVLCSKGLIQELVWNNLRKGNLQMQEEVRQLLCVLTRDNLTATEELCNILMERIALNLNGRVNSSDIGTGVRYEIQLLAAMVQKEDDCWELKLRCLMKLFLKACKDSRNPLIMESVILPCLKILQSLMKLPDNNKKAKEKSNNSLSASKNADCITVDVYKWLDKDPQHSFIKWRSRLPQKMDEAPEKTLATRIEVHEYYLMEKYSCIWRKKIRTAYKECVLELDDSTWLKTVLFNPSSRLARQVACNIIEIMCTSVERKKEILVLLTCFLEELSHAGESSAEFLTLYQNLIQESPWKQYLTLKGVLNVLAELVTQEIQQLHHLEETTLTSDLAQGYALNQLTELLSSFLDNATIRRHYKSRLVGAVLNGYLSLRRLVVQRTRLIDDTQEKLLELLEEMTTGTEEETKAFMAVCIDTVEKCSLQDVLTPVFIFERLCSIIYPEENDIGEFFLTLEKDPQQEDFLQGRMLGNPYSSLEAGLGPLMRDVKNKICQDCELVALLEDDNGMELLVNNKIMSLDLPVKDVYKKVWLLEGGEVDSMRVVYRMRGLLGDATEEFVETLNNKSQNAVDNEEVYKMANVLADCGGLKIMVVRLGAIQNIWRARPLLQVLLKLFRLSVKVNMVQEVLIQPELSAMEVFLRTLQLCLDSEPDGNQAAVTEQLLDIMETVLSKSTSKSIESFEKFSQTFGGPEYVRSLLTCTNQSSVRNNQSVLIHLTRVLAALVYGNIEKMEILLNHFQSVLDFNKYDFEHTVDDQQKLEMFCVLMDGIEKNSIGNTLKDYIVSLGVVNDALEYITMHAPCVKPTLLRTDSDELKEFISKPALKYILRFLTGLASHHEKTQLAIAGADTIPIIHRLEQVSSDEHVGSLAENLLEALRTNTTVASRIEDARDFTRSEKKRMAMAMREKQLGQLGMRTNDKGQVTAKSSILQQMEEIGEETGLVCCICREGYKYQPTKVLGIYTFTKRCNVDDFDCKSRKTMGYYTVTHFNVVHVDCHMSAVRLARARDEWESAALQNANTKCNGLLPLWGPQVPESAFASCLARHNTYLQESTNYRDISHMSTIHDLKLLLLRFAQEKSFHEDTGGGGPQSNMHLIPYLVHMALYVINTTRASKREEASLMVYLENKSNEKWVESSYEAEGPLYWIVLSILVHSSQSWTTHKLVHLKRLIVLAHTRFCTPTGPCKTLTDKTVKEYSVYKAYLVMFGLIDGVYNNFFKNINGTDEQWSSNLADYIRHNDESLLKASERLLGFYTDELLPCTSFSEFCDVVGLLDIISDPENYIRDLLNGIQ</sequence>
<keyword evidence="2" id="KW-0479">Metal-binding</keyword>
<dbReference type="PROSITE" id="PS52043">
    <property type="entry name" value="UBR4_E3"/>
    <property type="match status" value="1"/>
</dbReference>
<feature type="region of interest" description="UBR4 E3 catalytic module" evidence="7">
    <location>
        <begin position="4783"/>
        <end position="5250"/>
    </location>
</feature>
<dbReference type="InterPro" id="IPR056530">
    <property type="entry name" value="UBR4-like_dom"/>
</dbReference>
<feature type="compositionally biased region" description="Gly residues" evidence="8">
    <location>
        <begin position="2975"/>
        <end position="2985"/>
    </location>
</feature>
<feature type="compositionally biased region" description="Basic and acidic residues" evidence="8">
    <location>
        <begin position="468"/>
        <end position="489"/>
    </location>
</feature>
<organism evidence="10 11">
    <name type="scientific">Aquatica leii</name>
    <dbReference type="NCBI Taxonomy" id="1421715"/>
    <lineage>
        <taxon>Eukaryota</taxon>
        <taxon>Metazoa</taxon>
        <taxon>Ecdysozoa</taxon>
        <taxon>Arthropoda</taxon>
        <taxon>Hexapoda</taxon>
        <taxon>Insecta</taxon>
        <taxon>Pterygota</taxon>
        <taxon>Neoptera</taxon>
        <taxon>Endopterygota</taxon>
        <taxon>Coleoptera</taxon>
        <taxon>Polyphaga</taxon>
        <taxon>Elateriformia</taxon>
        <taxon>Elateroidea</taxon>
        <taxon>Lampyridae</taxon>
        <taxon>Luciolinae</taxon>
        <taxon>Aquatica</taxon>
    </lineage>
</organism>
<evidence type="ECO:0000256" key="2">
    <source>
        <dbReference type="ARBA" id="ARBA00022723"/>
    </source>
</evidence>
<feature type="region of interest" description="Disordered" evidence="8">
    <location>
        <begin position="629"/>
        <end position="658"/>
    </location>
</feature>
<dbReference type="Pfam" id="PF24079">
    <property type="entry name" value="UBR4"/>
    <property type="match status" value="1"/>
</dbReference>
<protein>
    <recommendedName>
        <fullName evidence="9">UBR-type domain-containing protein</fullName>
    </recommendedName>
</protein>
<dbReference type="Pfam" id="PF19423">
    <property type="entry name" value="E3_UBR4_N"/>
    <property type="match status" value="2"/>
</dbReference>
<proteinExistence type="inferred from homology"/>
<dbReference type="Proteomes" id="UP001353858">
    <property type="component" value="Unassembled WGS sequence"/>
</dbReference>
<evidence type="ECO:0000256" key="3">
    <source>
        <dbReference type="ARBA" id="ARBA00022771"/>
    </source>
</evidence>
<dbReference type="PANTHER" id="PTHR21725:SF1">
    <property type="entry name" value="E3 UBIQUITIN-PROTEIN LIGASE UBR4"/>
    <property type="match status" value="1"/>
</dbReference>
<feature type="region of interest" description="Disordered" evidence="8">
    <location>
        <begin position="1542"/>
        <end position="1576"/>
    </location>
</feature>
<evidence type="ECO:0000256" key="7">
    <source>
        <dbReference type="PROSITE-ProRule" id="PRU01388"/>
    </source>
</evidence>
<feature type="compositionally biased region" description="Polar residues" evidence="8">
    <location>
        <begin position="1542"/>
        <end position="1559"/>
    </location>
</feature>
<evidence type="ECO:0000313" key="11">
    <source>
        <dbReference type="Proteomes" id="UP001353858"/>
    </source>
</evidence>
<feature type="region of interest" description="Disordered" evidence="8">
    <location>
        <begin position="1"/>
        <end position="22"/>
    </location>
</feature>
<feature type="compositionally biased region" description="Polar residues" evidence="8">
    <location>
        <begin position="2958"/>
        <end position="2971"/>
    </location>
</feature>
<evidence type="ECO:0000256" key="4">
    <source>
        <dbReference type="ARBA" id="ARBA00022833"/>
    </source>
</evidence>
<comment type="similarity">
    <text evidence="1 7">Belongs to the UBR4 family.</text>
</comment>
<keyword evidence="3 7" id="KW-0863">Zinc-finger</keyword>
<evidence type="ECO:0000256" key="8">
    <source>
        <dbReference type="SAM" id="MobiDB-lite"/>
    </source>
</evidence>
<feature type="domain" description="UBR-type" evidence="9">
    <location>
        <begin position="1753"/>
        <end position="1822"/>
    </location>
</feature>
<accession>A0AAN7SIM4</accession>
<dbReference type="PANTHER" id="PTHR21725">
    <property type="entry name" value="E3 UBIQUITIN-PROTEIN LIGASE UBR4"/>
    <property type="match status" value="1"/>
</dbReference>
<dbReference type="EMBL" id="JARPUR010000002">
    <property type="protein sequence ID" value="KAK4881759.1"/>
    <property type="molecule type" value="Genomic_DNA"/>
</dbReference>
<feature type="region of interest" description="Disordered" evidence="8">
    <location>
        <begin position="3411"/>
        <end position="3433"/>
    </location>
</feature>
<dbReference type="GO" id="GO:0008270">
    <property type="term" value="F:zinc ion binding"/>
    <property type="evidence" value="ECO:0007669"/>
    <property type="project" value="UniProtKB-KW"/>
</dbReference>
<evidence type="ECO:0000256" key="1">
    <source>
        <dbReference type="ARBA" id="ARBA00009970"/>
    </source>
</evidence>
<evidence type="ECO:0000313" key="10">
    <source>
        <dbReference type="EMBL" id="KAK4881759.1"/>
    </source>
</evidence>
<name>A0AAN7SIM4_9COLE</name>
<feature type="compositionally biased region" description="Polar residues" evidence="8">
    <location>
        <begin position="639"/>
        <end position="658"/>
    </location>
</feature>
<keyword evidence="5" id="KW-0112">Calmodulin-binding</keyword>
<dbReference type="SMART" id="SM00396">
    <property type="entry name" value="ZnF_UBR1"/>
    <property type="match status" value="1"/>
</dbReference>
<dbReference type="InterPro" id="IPR025704">
    <property type="entry name" value="E3_Ub_ligase_UBR4_C"/>
</dbReference>
<dbReference type="SUPFAM" id="SSF50978">
    <property type="entry name" value="WD40 repeat-like"/>
    <property type="match status" value="1"/>
</dbReference>
<reference evidence="11" key="1">
    <citation type="submission" date="2023-01" db="EMBL/GenBank/DDBJ databases">
        <title>Key to firefly adult light organ development and bioluminescence: homeobox transcription factors regulate luciferase expression and transportation to peroxisome.</title>
        <authorList>
            <person name="Fu X."/>
        </authorList>
    </citation>
    <scope>NUCLEOTIDE SEQUENCE [LARGE SCALE GENOMIC DNA]</scope>
</reference>
<dbReference type="InterPro" id="IPR003126">
    <property type="entry name" value="Znf_UBR"/>
</dbReference>
<evidence type="ECO:0000259" key="9">
    <source>
        <dbReference type="PROSITE" id="PS51157"/>
    </source>
</evidence>
<keyword evidence="11" id="KW-1185">Reference proteome</keyword>
<feature type="region of interest" description="Disordered" evidence="8">
    <location>
        <begin position="461"/>
        <end position="492"/>
    </location>
</feature>
<feature type="region of interest" description="Disordered" evidence="8">
    <location>
        <begin position="2929"/>
        <end position="3001"/>
    </location>
</feature>
<dbReference type="Pfam" id="PF02207">
    <property type="entry name" value="zf-UBR"/>
    <property type="match status" value="1"/>
</dbReference>
<feature type="compositionally biased region" description="Basic and acidic residues" evidence="8">
    <location>
        <begin position="210"/>
        <end position="221"/>
    </location>
</feature>
<gene>
    <name evidence="10" type="ORF">RN001_005078</name>
</gene>
<evidence type="ECO:0000256" key="5">
    <source>
        <dbReference type="ARBA" id="ARBA00022860"/>
    </source>
</evidence>
<dbReference type="Pfam" id="PF13764">
    <property type="entry name" value="E3_UbLigase_R4"/>
    <property type="match status" value="1"/>
</dbReference>
<keyword evidence="4" id="KW-0862">Zinc</keyword>
<feature type="region of interest" description="Disordered" evidence="8">
    <location>
        <begin position="2809"/>
        <end position="2848"/>
    </location>
</feature>